<dbReference type="InterPro" id="IPR004117">
    <property type="entry name" value="7tm6_olfct_rcpt"/>
</dbReference>
<comment type="subcellular location">
    <subcellularLocation>
        <location evidence="1 10">Cell membrane</location>
        <topology evidence="1 10">Multi-pass membrane protein</topology>
    </subcellularLocation>
</comment>
<dbReference type="RefSeq" id="NP_001177593.1">
    <property type="nucleotide sequence ID" value="NM_001190664.1"/>
</dbReference>
<evidence type="ECO:0000313" key="12">
    <source>
        <dbReference type="Proteomes" id="UP000002358"/>
    </source>
</evidence>
<dbReference type="KEGG" id="nvi:100463160"/>
<keyword evidence="4 10" id="KW-0812">Transmembrane</keyword>
<reference evidence="11" key="1">
    <citation type="submission" date="2021-01" db="UniProtKB">
        <authorList>
            <consortium name="EnsemblMetazoa"/>
        </authorList>
    </citation>
    <scope>IDENTIFICATION</scope>
</reference>
<evidence type="ECO:0000256" key="7">
    <source>
        <dbReference type="ARBA" id="ARBA00023136"/>
    </source>
</evidence>
<name>A0A7M6UGY2_NASVI</name>
<dbReference type="EnsemblMetazoa" id="NM_001190664">
    <property type="protein sequence ID" value="NP_001177593"/>
    <property type="gene ID" value="GeneID_100463160"/>
</dbReference>
<comment type="similarity">
    <text evidence="10">Belongs to the insect chemoreceptor superfamily. Heteromeric odorant receptor channel (TC 1.A.69) family.</text>
</comment>
<dbReference type="GO" id="GO:0005886">
    <property type="term" value="C:plasma membrane"/>
    <property type="evidence" value="ECO:0007669"/>
    <property type="project" value="UniProtKB-SubCell"/>
</dbReference>
<dbReference type="GO" id="GO:0004984">
    <property type="term" value="F:olfactory receptor activity"/>
    <property type="evidence" value="ECO:0007669"/>
    <property type="project" value="InterPro"/>
</dbReference>
<dbReference type="GO" id="GO:0005549">
    <property type="term" value="F:odorant binding"/>
    <property type="evidence" value="ECO:0007669"/>
    <property type="project" value="InterPro"/>
</dbReference>
<evidence type="ECO:0000256" key="1">
    <source>
        <dbReference type="ARBA" id="ARBA00004651"/>
    </source>
</evidence>
<keyword evidence="2" id="KW-1003">Cell membrane</keyword>
<organism evidence="11 12">
    <name type="scientific">Nasonia vitripennis</name>
    <name type="common">Parasitic wasp</name>
    <dbReference type="NCBI Taxonomy" id="7425"/>
    <lineage>
        <taxon>Eukaryota</taxon>
        <taxon>Metazoa</taxon>
        <taxon>Ecdysozoa</taxon>
        <taxon>Arthropoda</taxon>
        <taxon>Hexapoda</taxon>
        <taxon>Insecta</taxon>
        <taxon>Pterygota</taxon>
        <taxon>Neoptera</taxon>
        <taxon>Endopterygota</taxon>
        <taxon>Hymenoptera</taxon>
        <taxon>Apocrita</taxon>
        <taxon>Proctotrupomorpha</taxon>
        <taxon>Chalcidoidea</taxon>
        <taxon>Pteromalidae</taxon>
        <taxon>Pteromalinae</taxon>
        <taxon>Nasonia</taxon>
    </lineage>
</organism>
<dbReference type="PANTHER" id="PTHR21137">
    <property type="entry name" value="ODORANT RECEPTOR"/>
    <property type="match status" value="1"/>
</dbReference>
<evidence type="ECO:0000313" key="11">
    <source>
        <dbReference type="EnsemblMetazoa" id="NP_001177593"/>
    </source>
</evidence>
<keyword evidence="6 10" id="KW-1133">Transmembrane helix</keyword>
<protein>
    <recommendedName>
        <fullName evidence="10">Odorant receptor</fullName>
    </recommendedName>
</protein>
<evidence type="ECO:0000256" key="4">
    <source>
        <dbReference type="ARBA" id="ARBA00022692"/>
    </source>
</evidence>
<keyword evidence="7 10" id="KW-0472">Membrane</keyword>
<keyword evidence="8 10" id="KW-0675">Receptor</keyword>
<sequence length="385" mass="44601">MIMEKEVEKYKKYKSNLKFMIVSNGVWPDYEKHPYCVRKFLNFCSISSISMTNYCMMLFVIATTTDVRSFTSFFGLLLGGFGNLFKVCALTMNQKELHALNEGISASFERNLRVPENRPHLLANFPMFSKFFNFLSYSTLGTIGFLTVIPLLHLRHGTYSRMWPILLPFSYEPGGTIHWIIFVFELVVSFFAWITTCGVDCLFGLYSLHIVGEMRLLSSRFQKLEWSENYRKDIRSCVKSHLLLLKTLSQMQEAFGDLAVWFAFNSAASLCTLVFQFSQLTVMNPARVLYLLCHTCIKLVQAYSYSWYGNIITVESEVCLNAAYNSHWPNHGDKHFMRDVLIILLQRPMVFKAKSFIALRLDLFARIANTTLSYFFLLQTLDEKV</sequence>
<dbReference type="InParanoid" id="A0A7M6UGY2"/>
<evidence type="ECO:0000256" key="8">
    <source>
        <dbReference type="ARBA" id="ARBA00023170"/>
    </source>
</evidence>
<evidence type="ECO:0000256" key="2">
    <source>
        <dbReference type="ARBA" id="ARBA00022475"/>
    </source>
</evidence>
<evidence type="ECO:0000256" key="5">
    <source>
        <dbReference type="ARBA" id="ARBA00022725"/>
    </source>
</evidence>
<comment type="caution">
    <text evidence="10">Lacks conserved residue(s) required for the propagation of feature annotation.</text>
</comment>
<keyword evidence="9 10" id="KW-0807">Transducer</keyword>
<feature type="transmembrane region" description="Helical" evidence="10">
    <location>
        <begin position="258"/>
        <end position="277"/>
    </location>
</feature>
<dbReference type="CTD" id="100463160"/>
<keyword evidence="5 10" id="KW-0552">Olfaction</keyword>
<feature type="transmembrane region" description="Helical" evidence="10">
    <location>
        <begin position="134"/>
        <end position="156"/>
    </location>
</feature>
<evidence type="ECO:0000256" key="10">
    <source>
        <dbReference type="RuleBase" id="RU351113"/>
    </source>
</evidence>
<keyword evidence="12" id="KW-1185">Reference proteome</keyword>
<feature type="transmembrane region" description="Helical" evidence="10">
    <location>
        <begin position="40"/>
        <end position="61"/>
    </location>
</feature>
<proteinExistence type="inferred from homology"/>
<dbReference type="Pfam" id="PF02949">
    <property type="entry name" value="7tm_6"/>
    <property type="match status" value="1"/>
</dbReference>
<feature type="transmembrane region" description="Helical" evidence="10">
    <location>
        <begin position="176"/>
        <end position="206"/>
    </location>
</feature>
<dbReference type="PANTHER" id="PTHR21137:SF35">
    <property type="entry name" value="ODORANT RECEPTOR 19A-RELATED"/>
    <property type="match status" value="1"/>
</dbReference>
<feature type="transmembrane region" description="Helical" evidence="10">
    <location>
        <begin position="67"/>
        <end position="85"/>
    </location>
</feature>
<evidence type="ECO:0000256" key="9">
    <source>
        <dbReference type="ARBA" id="ARBA00023224"/>
    </source>
</evidence>
<dbReference type="GO" id="GO:0007165">
    <property type="term" value="P:signal transduction"/>
    <property type="evidence" value="ECO:0007669"/>
    <property type="project" value="UniProtKB-KW"/>
</dbReference>
<evidence type="ECO:0000256" key="3">
    <source>
        <dbReference type="ARBA" id="ARBA00022606"/>
    </source>
</evidence>
<dbReference type="OrthoDB" id="7548151at2759"/>
<dbReference type="SMR" id="A0A7M6UGY2"/>
<dbReference type="GeneID" id="100463160"/>
<dbReference type="AlphaFoldDB" id="A0A7M6UGY2"/>
<dbReference type="FunCoup" id="A0A7M6UGY2">
    <property type="interactions" value="69"/>
</dbReference>
<accession>A0A7M6UGY2</accession>
<evidence type="ECO:0000256" key="6">
    <source>
        <dbReference type="ARBA" id="ARBA00022989"/>
    </source>
</evidence>
<dbReference type="Proteomes" id="UP000002358">
    <property type="component" value="Chromosome 1"/>
</dbReference>
<keyword evidence="3 10" id="KW-0716">Sensory transduction</keyword>